<dbReference type="AlphaFoldDB" id="A0A4Q4NIU9"/>
<dbReference type="VEuPathDB" id="FungiDB:CC77DRAFT_1026487"/>
<protein>
    <recommendedName>
        <fullName evidence="6">AB hydrolase-1 domain-containing protein</fullName>
    </recommendedName>
</protein>
<dbReference type="GO" id="GO:0005777">
    <property type="term" value="C:peroxisome"/>
    <property type="evidence" value="ECO:0007669"/>
    <property type="project" value="UniProtKB-SubCell"/>
</dbReference>
<keyword evidence="5" id="KW-0576">Peroxisome</keyword>
<dbReference type="PANTHER" id="PTHR43433:SF5">
    <property type="entry name" value="AB HYDROLASE-1 DOMAIN-CONTAINING PROTEIN"/>
    <property type="match status" value="1"/>
</dbReference>
<proteinExistence type="inferred from homology"/>
<evidence type="ECO:0000256" key="3">
    <source>
        <dbReference type="ARBA" id="ARBA00005668"/>
    </source>
</evidence>
<evidence type="ECO:0000259" key="6">
    <source>
        <dbReference type="Pfam" id="PF00561"/>
    </source>
</evidence>
<dbReference type="InterPro" id="IPR000073">
    <property type="entry name" value="AB_hydrolase_1"/>
</dbReference>
<keyword evidence="4" id="KW-0843">Virulence</keyword>
<evidence type="ECO:0000256" key="5">
    <source>
        <dbReference type="ARBA" id="ARBA00023140"/>
    </source>
</evidence>
<dbReference type="EMBL" id="PDXD01000011">
    <property type="protein sequence ID" value="RYN76656.1"/>
    <property type="molecule type" value="Genomic_DNA"/>
</dbReference>
<dbReference type="InterPro" id="IPR050471">
    <property type="entry name" value="AB_hydrolase"/>
</dbReference>
<comment type="pathway">
    <text evidence="2">Mycotoxin biosynthesis.</text>
</comment>
<comment type="subcellular location">
    <subcellularLocation>
        <location evidence="1">Peroxisome</location>
    </subcellularLocation>
</comment>
<dbReference type="Gene3D" id="3.40.50.1820">
    <property type="entry name" value="alpha/beta hydrolase"/>
    <property type="match status" value="1"/>
</dbReference>
<comment type="caution">
    <text evidence="7">The sequence shown here is derived from an EMBL/GenBank/DDBJ whole genome shotgun (WGS) entry which is preliminary data.</text>
</comment>
<comment type="similarity">
    <text evidence="3">Belongs to the AB hydrolase superfamily. AKT2 hydrolase family.</text>
</comment>
<organism evidence="7 8">
    <name type="scientific">Alternaria alternata</name>
    <name type="common">Alternaria rot fungus</name>
    <name type="synonym">Torula alternata</name>
    <dbReference type="NCBI Taxonomy" id="5599"/>
    <lineage>
        <taxon>Eukaryota</taxon>
        <taxon>Fungi</taxon>
        <taxon>Dikarya</taxon>
        <taxon>Ascomycota</taxon>
        <taxon>Pezizomycotina</taxon>
        <taxon>Dothideomycetes</taxon>
        <taxon>Pleosporomycetidae</taxon>
        <taxon>Pleosporales</taxon>
        <taxon>Pleosporineae</taxon>
        <taxon>Pleosporaceae</taxon>
        <taxon>Alternaria</taxon>
        <taxon>Alternaria sect. Alternaria</taxon>
        <taxon>Alternaria alternata complex</taxon>
    </lineage>
</organism>
<evidence type="ECO:0000313" key="8">
    <source>
        <dbReference type="Proteomes" id="UP000291422"/>
    </source>
</evidence>
<name>A0A4Q4NIU9_ALTAL</name>
<dbReference type="PANTHER" id="PTHR43433">
    <property type="entry name" value="HYDROLASE, ALPHA/BETA FOLD FAMILY PROTEIN"/>
    <property type="match status" value="1"/>
</dbReference>
<dbReference type="Proteomes" id="UP000291422">
    <property type="component" value="Unassembled WGS sequence"/>
</dbReference>
<gene>
    <name evidence="7" type="ORF">AA0117_g5667</name>
</gene>
<sequence>MAPMTAEELSNHPEYPHTIWDLKPEKKGKAVVAKDRGGPLNIAYEIHGHGDRHLVWVMGLGGMKYAWQRQTKDFGHTKGDQYSSLVTDNRGIGDSDKPTSRYSTSAMAQDIVEVLNHVGWTGNRELHVIGISMGGMIAQEIAMLIPQRICTLSLVSTAAQLFRTNGFIENLWNRANLFIPKSLDAQIEGVKKNLYTQQWLDAPDTLEPVVQAFPTNGDRFAANEIWKRSHPEYFGKAGFMLQAIAAGWHHKSPEQLQQIAKTVGKNRIMVIHGTKDRMLTFPLGVVLWRGLERGEGPTGKENWLGIEEEEDIWQEGEVEKHFIKGQGHVLPAEMREDFNVWIEGLVEKGIKLNEEQGL</sequence>
<dbReference type="InterPro" id="IPR029058">
    <property type="entry name" value="AB_hydrolase_fold"/>
</dbReference>
<evidence type="ECO:0000256" key="1">
    <source>
        <dbReference type="ARBA" id="ARBA00004275"/>
    </source>
</evidence>
<accession>A0A4Q4NIU9</accession>
<evidence type="ECO:0000256" key="2">
    <source>
        <dbReference type="ARBA" id="ARBA00004685"/>
    </source>
</evidence>
<evidence type="ECO:0000313" key="7">
    <source>
        <dbReference type="EMBL" id="RYN76656.1"/>
    </source>
</evidence>
<reference evidence="8" key="1">
    <citation type="journal article" date="2019" name="bioRxiv">
        <title>Genomics, evolutionary history and diagnostics of the Alternaria alternata species group including apple and Asian pear pathotypes.</title>
        <authorList>
            <person name="Armitage A.D."/>
            <person name="Cockerton H.M."/>
            <person name="Sreenivasaprasad S."/>
            <person name="Woodhall J.W."/>
            <person name="Lane C.R."/>
            <person name="Harrison R.J."/>
            <person name="Clarkson J.P."/>
        </authorList>
    </citation>
    <scope>NUCLEOTIDE SEQUENCE [LARGE SCALE GENOMIC DNA]</scope>
    <source>
        <strain evidence="8">FERA 1177</strain>
    </source>
</reference>
<dbReference type="Pfam" id="PF00561">
    <property type="entry name" value="Abhydrolase_1"/>
    <property type="match status" value="1"/>
</dbReference>
<feature type="domain" description="AB hydrolase-1" evidence="6">
    <location>
        <begin position="53"/>
        <end position="278"/>
    </location>
</feature>
<dbReference type="SUPFAM" id="SSF53474">
    <property type="entry name" value="alpha/beta-Hydrolases"/>
    <property type="match status" value="1"/>
</dbReference>
<evidence type="ECO:0000256" key="4">
    <source>
        <dbReference type="ARBA" id="ARBA00023026"/>
    </source>
</evidence>